<protein>
    <submittedName>
        <fullName evidence="1 2">Uncharacterized protein</fullName>
    </submittedName>
</protein>
<gene>
    <name evidence="1" type="ORF">BRADI_1g15292v3</name>
</gene>
<dbReference type="InParanoid" id="A0A2K2DJM4"/>
<name>A0A2K2DJM4_BRADI</name>
<keyword evidence="3" id="KW-1185">Reference proteome</keyword>
<dbReference type="Proteomes" id="UP000008810">
    <property type="component" value="Chromosome 1"/>
</dbReference>
<accession>A0A2K2DJM4</accession>
<organism evidence="1">
    <name type="scientific">Brachypodium distachyon</name>
    <name type="common">Purple false brome</name>
    <name type="synonym">Trachynia distachya</name>
    <dbReference type="NCBI Taxonomy" id="15368"/>
    <lineage>
        <taxon>Eukaryota</taxon>
        <taxon>Viridiplantae</taxon>
        <taxon>Streptophyta</taxon>
        <taxon>Embryophyta</taxon>
        <taxon>Tracheophyta</taxon>
        <taxon>Spermatophyta</taxon>
        <taxon>Magnoliopsida</taxon>
        <taxon>Liliopsida</taxon>
        <taxon>Poales</taxon>
        <taxon>Poaceae</taxon>
        <taxon>BOP clade</taxon>
        <taxon>Pooideae</taxon>
        <taxon>Stipodae</taxon>
        <taxon>Brachypodieae</taxon>
        <taxon>Brachypodium</taxon>
    </lineage>
</organism>
<dbReference type="OrthoDB" id="1938246at2759"/>
<sequence>MRPLTVPDSLYTCLLKAKYFPNGELADTVFIKNTSVCWQGIMHGLELLKKGLILRIVPSRASQSRLRHVAGLIDQDNRVWNEQVIRNMFHDFDTEEILKTRIPEQQMDDFIAWHHEKSGVFNVRSAYRLALNPFNLKLQLANTATISLAVQTNHHHRFKNIHETCTMCGMEPEDGFHAAAT</sequence>
<reference evidence="1 2" key="1">
    <citation type="journal article" date="2010" name="Nature">
        <title>Genome sequencing and analysis of the model grass Brachypodium distachyon.</title>
        <authorList>
            <consortium name="International Brachypodium Initiative"/>
        </authorList>
    </citation>
    <scope>NUCLEOTIDE SEQUENCE [LARGE SCALE GENOMIC DNA]</scope>
    <source>
        <strain evidence="1 2">Bd21</strain>
    </source>
</reference>
<dbReference type="EnsemblPlants" id="PNT74477">
    <property type="protein sequence ID" value="PNT74477"/>
    <property type="gene ID" value="BRADI_1g15292v3"/>
</dbReference>
<dbReference type="Gramene" id="PNT74477">
    <property type="protein sequence ID" value="PNT74477"/>
    <property type="gene ID" value="BRADI_1g15292v3"/>
</dbReference>
<evidence type="ECO:0000313" key="2">
    <source>
        <dbReference type="EnsemblPlants" id="PNT74477"/>
    </source>
</evidence>
<dbReference type="AlphaFoldDB" id="A0A2K2DJM4"/>
<reference evidence="1" key="2">
    <citation type="submission" date="2017-06" db="EMBL/GenBank/DDBJ databases">
        <title>WGS assembly of Brachypodium distachyon.</title>
        <authorList>
            <consortium name="The International Brachypodium Initiative"/>
            <person name="Lucas S."/>
            <person name="Harmon-Smith M."/>
            <person name="Lail K."/>
            <person name="Tice H."/>
            <person name="Grimwood J."/>
            <person name="Bruce D."/>
            <person name="Barry K."/>
            <person name="Shu S."/>
            <person name="Lindquist E."/>
            <person name="Wang M."/>
            <person name="Pitluck S."/>
            <person name="Vogel J.P."/>
            <person name="Garvin D.F."/>
            <person name="Mockler T.C."/>
            <person name="Schmutz J."/>
            <person name="Rokhsar D."/>
            <person name="Bevan M.W."/>
        </authorList>
    </citation>
    <scope>NUCLEOTIDE SEQUENCE</scope>
    <source>
        <strain evidence="1">Bd21</strain>
    </source>
</reference>
<evidence type="ECO:0000313" key="3">
    <source>
        <dbReference type="Proteomes" id="UP000008810"/>
    </source>
</evidence>
<reference evidence="2" key="3">
    <citation type="submission" date="2018-08" db="UniProtKB">
        <authorList>
            <consortium name="EnsemblPlants"/>
        </authorList>
    </citation>
    <scope>IDENTIFICATION</scope>
    <source>
        <strain evidence="2">cv. Bd21</strain>
    </source>
</reference>
<dbReference type="EMBL" id="CM000880">
    <property type="protein sequence ID" value="PNT74477.1"/>
    <property type="molecule type" value="Genomic_DNA"/>
</dbReference>
<evidence type="ECO:0000313" key="1">
    <source>
        <dbReference type="EMBL" id="PNT74477.1"/>
    </source>
</evidence>
<proteinExistence type="predicted"/>